<reference evidence="3 4" key="1">
    <citation type="submission" date="2017-11" db="EMBL/GenBank/DDBJ databases">
        <authorList>
            <person name="Founou R.C."/>
            <person name="Founou L."/>
            <person name="Allam M."/>
            <person name="Ismail A."/>
            <person name="Essack S.Y."/>
        </authorList>
    </citation>
    <scope>NUCLEOTIDE SEQUENCE [LARGE SCALE GENOMIC DNA]</scope>
    <source>
        <strain evidence="3 4">G811N2B1</strain>
    </source>
</reference>
<dbReference type="Proteomes" id="UP000238153">
    <property type="component" value="Unassembled WGS sequence"/>
</dbReference>
<dbReference type="EMBL" id="PGWX01000233">
    <property type="protein sequence ID" value="PPJ76264.1"/>
    <property type="molecule type" value="Genomic_DNA"/>
</dbReference>
<dbReference type="InterPro" id="IPR053863">
    <property type="entry name" value="Glyoxy/Ble-like_N"/>
</dbReference>
<evidence type="ECO:0000313" key="5">
    <source>
        <dbReference type="Proteomes" id="UP001269271"/>
    </source>
</evidence>
<dbReference type="PROSITE" id="PS51819">
    <property type="entry name" value="VOC"/>
    <property type="match status" value="1"/>
</dbReference>
<comment type="caution">
    <text evidence="3">The sequence shown here is derived from an EMBL/GenBank/DDBJ whole genome shotgun (WGS) entry which is preliminary data.</text>
</comment>
<proteinExistence type="predicted"/>
<dbReference type="SUPFAM" id="SSF54593">
    <property type="entry name" value="Glyoxalase/Bleomycin resistance protein/Dihydroxybiphenyl dioxygenase"/>
    <property type="match status" value="1"/>
</dbReference>
<dbReference type="Pfam" id="PF22677">
    <property type="entry name" value="Ble-like_N"/>
    <property type="match status" value="1"/>
</dbReference>
<evidence type="ECO:0000313" key="3">
    <source>
        <dbReference type="EMBL" id="PPJ76264.1"/>
    </source>
</evidence>
<dbReference type="STRING" id="1283.ShL2_00381"/>
<dbReference type="OMA" id="YGFIFTD"/>
<dbReference type="KEGG" id="shh:ShL2_00381"/>
<dbReference type="RefSeq" id="WP_011274802.1">
    <property type="nucleotide sequence ID" value="NZ_CABMHO010000025.1"/>
</dbReference>
<dbReference type="Proteomes" id="UP001269271">
    <property type="component" value="Unassembled WGS sequence"/>
</dbReference>
<reference evidence="2 5" key="2">
    <citation type="submission" date="2023-08" db="EMBL/GenBank/DDBJ databases">
        <title>Genomic surveillance of Staphylococcus haemolyticus neonatal outbreak in southern France.</title>
        <authorList>
            <person name="Magnan C."/>
            <person name="Morsli M."/>
            <person name="Thiery B."/>
            <person name="Salipante F."/>
            <person name="Attar J."/>
            <person name="Massimo D.M."/>
            <person name="Ory J."/>
            <person name="Pantel A."/>
            <person name="Lavigne J.-P."/>
        </authorList>
    </citation>
    <scope>NUCLEOTIDE SEQUENCE [LARGE SCALE GENOMIC DNA]</scope>
    <source>
        <strain evidence="2 5">NSH026</strain>
    </source>
</reference>
<dbReference type="Gene3D" id="3.10.180.10">
    <property type="entry name" value="2,3-Dihydroxybiphenyl 1,2-Dioxygenase, domain 1"/>
    <property type="match status" value="1"/>
</dbReference>
<dbReference type="PANTHER" id="PTHR36503:SF2">
    <property type="entry name" value="BLR2408 PROTEIN"/>
    <property type="match status" value="1"/>
</dbReference>
<sequence length="125" mass="14315">MIQSMWFNLHVEDLERSEQFYRDLGFEINKNPDMLDKMVGIKIGQTIVILIENNHFEKVTHESVSKQPNEVIISLGVKTNDEVDELMRKVESSGGKVIDEPGTYQGYYGATFADPDGHKYNFLVC</sequence>
<dbReference type="AlphaFoldDB" id="A0A2A1K9D7"/>
<dbReference type="InterPro" id="IPR037523">
    <property type="entry name" value="VOC_core"/>
</dbReference>
<gene>
    <name evidence="3" type="ORF">CV019_03680</name>
    <name evidence="2" type="ORF">RO950_08675</name>
</gene>
<evidence type="ECO:0000313" key="2">
    <source>
        <dbReference type="EMBL" id="MDT4287094.1"/>
    </source>
</evidence>
<name>A0A2A1K9D7_STAHA</name>
<organism evidence="3 4">
    <name type="scientific">Staphylococcus haemolyticus</name>
    <dbReference type="NCBI Taxonomy" id="1283"/>
    <lineage>
        <taxon>Bacteria</taxon>
        <taxon>Bacillati</taxon>
        <taxon>Bacillota</taxon>
        <taxon>Bacilli</taxon>
        <taxon>Bacillales</taxon>
        <taxon>Staphylococcaceae</taxon>
        <taxon>Staphylococcus</taxon>
    </lineage>
</organism>
<evidence type="ECO:0000259" key="1">
    <source>
        <dbReference type="PROSITE" id="PS51819"/>
    </source>
</evidence>
<dbReference type="InterPro" id="IPR029068">
    <property type="entry name" value="Glyas_Bleomycin-R_OHBP_Dase"/>
</dbReference>
<dbReference type="PANTHER" id="PTHR36503">
    <property type="entry name" value="BLR2520 PROTEIN"/>
    <property type="match status" value="1"/>
</dbReference>
<feature type="domain" description="VOC" evidence="1">
    <location>
        <begin position="3"/>
        <end position="125"/>
    </location>
</feature>
<accession>A0A2A1K9D7</accession>
<protein>
    <submittedName>
        <fullName evidence="3">Glyoxalase</fullName>
    </submittedName>
    <submittedName>
        <fullName evidence="2">VOC family protein</fullName>
    </submittedName>
</protein>
<keyword evidence="5" id="KW-1185">Reference proteome</keyword>
<evidence type="ECO:0000313" key="4">
    <source>
        <dbReference type="Proteomes" id="UP000238153"/>
    </source>
</evidence>
<dbReference type="EMBL" id="JAVSOO010000021">
    <property type="protein sequence ID" value="MDT4287094.1"/>
    <property type="molecule type" value="Genomic_DNA"/>
</dbReference>